<accession>A0A2P5FZY9</accession>
<proteinExistence type="predicted"/>
<dbReference type="InParanoid" id="A0A2P5FZY9"/>
<dbReference type="FunFam" id="3.40.50.620:FF:000206">
    <property type="entry name" value="Universal stress protein family protein"/>
    <property type="match status" value="1"/>
</dbReference>
<evidence type="ECO:0000259" key="1">
    <source>
        <dbReference type="Pfam" id="PF00582"/>
    </source>
</evidence>
<organism evidence="2 3">
    <name type="scientific">Trema orientale</name>
    <name type="common">Charcoal tree</name>
    <name type="synonym">Celtis orientalis</name>
    <dbReference type="NCBI Taxonomy" id="63057"/>
    <lineage>
        <taxon>Eukaryota</taxon>
        <taxon>Viridiplantae</taxon>
        <taxon>Streptophyta</taxon>
        <taxon>Embryophyta</taxon>
        <taxon>Tracheophyta</taxon>
        <taxon>Spermatophyta</taxon>
        <taxon>Magnoliopsida</taxon>
        <taxon>eudicotyledons</taxon>
        <taxon>Gunneridae</taxon>
        <taxon>Pentapetalae</taxon>
        <taxon>rosids</taxon>
        <taxon>fabids</taxon>
        <taxon>Rosales</taxon>
        <taxon>Cannabaceae</taxon>
        <taxon>Trema</taxon>
    </lineage>
</organism>
<name>A0A2P5FZY9_TREOI</name>
<evidence type="ECO:0000313" key="3">
    <source>
        <dbReference type="Proteomes" id="UP000237000"/>
    </source>
</evidence>
<dbReference type="AlphaFoldDB" id="A0A2P5FZY9"/>
<dbReference type="PANTHER" id="PTHR46100">
    <property type="entry name" value="IMP2'P"/>
    <property type="match status" value="1"/>
</dbReference>
<evidence type="ECO:0000313" key="2">
    <source>
        <dbReference type="EMBL" id="POO03342.1"/>
    </source>
</evidence>
<gene>
    <name evidence="2" type="ORF">TorRG33x02_005470</name>
</gene>
<protein>
    <submittedName>
        <fullName evidence="2">Universal stress protein</fullName>
    </submittedName>
</protein>
<dbReference type="Gene3D" id="3.40.50.620">
    <property type="entry name" value="HUPs"/>
    <property type="match status" value="1"/>
</dbReference>
<dbReference type="CDD" id="cd23659">
    <property type="entry name" value="USP_At3g01520-like"/>
    <property type="match status" value="1"/>
</dbReference>
<dbReference type="InterPro" id="IPR014729">
    <property type="entry name" value="Rossmann-like_a/b/a_fold"/>
</dbReference>
<dbReference type="SUPFAM" id="SSF52402">
    <property type="entry name" value="Adenine nucleotide alpha hydrolases-like"/>
    <property type="match status" value="1"/>
</dbReference>
<reference evidence="3" key="1">
    <citation type="submission" date="2016-06" db="EMBL/GenBank/DDBJ databases">
        <title>Parallel loss of symbiosis genes in relatives of nitrogen-fixing non-legume Parasponia.</title>
        <authorList>
            <person name="Van Velzen R."/>
            <person name="Holmer R."/>
            <person name="Bu F."/>
            <person name="Rutten L."/>
            <person name="Van Zeijl A."/>
            <person name="Liu W."/>
            <person name="Santuari L."/>
            <person name="Cao Q."/>
            <person name="Sharma T."/>
            <person name="Shen D."/>
            <person name="Roswanjaya Y."/>
            <person name="Wardhani T."/>
            <person name="Kalhor M.S."/>
            <person name="Jansen J."/>
            <person name="Van den Hoogen J."/>
            <person name="Gungor B."/>
            <person name="Hartog M."/>
            <person name="Hontelez J."/>
            <person name="Verver J."/>
            <person name="Yang W.-C."/>
            <person name="Schijlen E."/>
            <person name="Repin R."/>
            <person name="Schilthuizen M."/>
            <person name="Schranz E."/>
            <person name="Heidstra R."/>
            <person name="Miyata K."/>
            <person name="Fedorova E."/>
            <person name="Kohlen W."/>
            <person name="Bisseling T."/>
            <person name="Smit S."/>
            <person name="Geurts R."/>
        </authorList>
    </citation>
    <scope>NUCLEOTIDE SEQUENCE [LARGE SCALE GENOMIC DNA]</scope>
    <source>
        <strain evidence="3">cv. RG33-2</strain>
    </source>
</reference>
<dbReference type="PANTHER" id="PTHR46100:SF1">
    <property type="entry name" value="OS02G0773200 PROTEIN"/>
    <property type="match status" value="1"/>
</dbReference>
<dbReference type="EMBL" id="JXTC01000002">
    <property type="protein sequence ID" value="POO03342.1"/>
    <property type="molecule type" value="Genomic_DNA"/>
</dbReference>
<dbReference type="STRING" id="63057.A0A2P5FZY9"/>
<keyword evidence="3" id="KW-1185">Reference proteome</keyword>
<dbReference type="OrthoDB" id="843225at2759"/>
<dbReference type="PRINTS" id="PR01438">
    <property type="entry name" value="UNVRSLSTRESS"/>
</dbReference>
<comment type="caution">
    <text evidence="2">The sequence shown here is derived from an EMBL/GenBank/DDBJ whole genome shotgun (WGS) entry which is preliminary data.</text>
</comment>
<dbReference type="FunCoup" id="A0A2P5FZY9">
    <property type="interactions" value="74"/>
</dbReference>
<dbReference type="Proteomes" id="UP000237000">
    <property type="component" value="Unassembled WGS sequence"/>
</dbReference>
<sequence length="164" mass="17948">MAKARTVGIGMDYSATSKAALRWAVDNLIDGGDCIILIHVEPPKADHTRKQLFEDTGSPLIPLEEFREINFSKQYGLKNDPEVIDILDKVSRSKGAKVLAKVYWGDPREKLLDAIEQLKLDSLVVGSRGLGPIKRVLLGSVSNYVVTNASCPVTVVKGTRQSKS</sequence>
<dbReference type="Pfam" id="PF00582">
    <property type="entry name" value="Usp"/>
    <property type="match status" value="1"/>
</dbReference>
<dbReference type="InterPro" id="IPR006015">
    <property type="entry name" value="Universal_stress_UspA"/>
</dbReference>
<dbReference type="InterPro" id="IPR006016">
    <property type="entry name" value="UspA"/>
</dbReference>
<feature type="domain" description="UspA" evidence="1">
    <location>
        <begin position="5"/>
        <end position="157"/>
    </location>
</feature>